<dbReference type="InterPro" id="IPR019794">
    <property type="entry name" value="Peroxidases_AS"/>
</dbReference>
<evidence type="ECO:0000256" key="7">
    <source>
        <dbReference type="ARBA" id="ARBA00022837"/>
    </source>
</evidence>
<keyword evidence="7 12" id="KW-0106">Calcium</keyword>
<feature type="binding site" evidence="12">
    <location>
        <position position="74"/>
    </location>
    <ligand>
        <name>Ca(2+)</name>
        <dbReference type="ChEBI" id="CHEBI:29108"/>
        <label>1</label>
    </ligand>
</feature>
<feature type="non-terminal residue" evidence="16">
    <location>
        <position position="1"/>
    </location>
</feature>
<evidence type="ECO:0000256" key="1">
    <source>
        <dbReference type="ARBA" id="ARBA00000189"/>
    </source>
</evidence>
<dbReference type="PRINTS" id="PR00461">
    <property type="entry name" value="PLPEROXIDASE"/>
</dbReference>
<evidence type="ECO:0000313" key="16">
    <source>
        <dbReference type="EMBL" id="TVU07799.1"/>
    </source>
</evidence>
<evidence type="ECO:0000256" key="13">
    <source>
        <dbReference type="PIRSR" id="PIRSR600823-4"/>
    </source>
</evidence>
<dbReference type="Proteomes" id="UP000324897">
    <property type="component" value="Chromosome 3"/>
</dbReference>
<feature type="active site" description="Proton acceptor" evidence="11">
    <location>
        <position position="70"/>
    </location>
</feature>
<dbReference type="SUPFAM" id="SSF48113">
    <property type="entry name" value="Heme-dependent peroxidases"/>
    <property type="match status" value="1"/>
</dbReference>
<protein>
    <recommendedName>
        <fullName evidence="15">Plant heme peroxidase family profile domain-containing protein</fullName>
    </recommendedName>
</protein>
<sequence length="100" mass="10866">MATTVAMRCLLTVAVVLASLIAGAAASGPLSTGFYNTKCPNVQSIVRTGMAQAVAAEPRMGASILRMFFHDCFVNVRLYFQLYCCHRVAISRNSLMCTRQ</sequence>
<evidence type="ECO:0000256" key="4">
    <source>
        <dbReference type="ARBA" id="ARBA00022559"/>
    </source>
</evidence>
<comment type="catalytic activity">
    <reaction evidence="1">
        <text>2 a phenolic donor + H2O2 = 2 a phenolic radical donor + 2 H2O</text>
        <dbReference type="Rhea" id="RHEA:56136"/>
        <dbReference type="ChEBI" id="CHEBI:15377"/>
        <dbReference type="ChEBI" id="CHEBI:16240"/>
        <dbReference type="ChEBI" id="CHEBI:139520"/>
        <dbReference type="ChEBI" id="CHEBI:139521"/>
        <dbReference type="EC" id="1.11.1.7"/>
    </reaction>
</comment>
<keyword evidence="4" id="KW-0575">Peroxidase</keyword>
<evidence type="ECO:0000256" key="12">
    <source>
        <dbReference type="PIRSR" id="PIRSR600823-3"/>
    </source>
</evidence>
<dbReference type="GO" id="GO:0046872">
    <property type="term" value="F:metal ion binding"/>
    <property type="evidence" value="ECO:0007669"/>
    <property type="project" value="UniProtKB-KW"/>
</dbReference>
<comment type="caution">
    <text evidence="16">The sequence shown here is derived from an EMBL/GenBank/DDBJ whole genome shotgun (WGS) entry which is preliminary data.</text>
</comment>
<evidence type="ECO:0000256" key="2">
    <source>
        <dbReference type="ARBA" id="ARBA00001970"/>
    </source>
</evidence>
<keyword evidence="9" id="KW-0408">Iron</keyword>
<dbReference type="InterPro" id="IPR002016">
    <property type="entry name" value="Haem_peroxidase"/>
</dbReference>
<dbReference type="OrthoDB" id="2113341at2759"/>
<comment type="cofactor">
    <cofactor evidence="12">
        <name>Ca(2+)</name>
        <dbReference type="ChEBI" id="CHEBI:29108"/>
    </cofactor>
    <text evidence="12">Binds 2 calcium ions per subunit.</text>
</comment>
<keyword evidence="17" id="KW-1185">Reference proteome</keyword>
<evidence type="ECO:0000256" key="11">
    <source>
        <dbReference type="PIRSR" id="PIRSR600823-1"/>
    </source>
</evidence>
<feature type="binding site" evidence="12">
    <location>
        <position position="71"/>
    </location>
    <ligand>
        <name>Ca(2+)</name>
        <dbReference type="ChEBI" id="CHEBI:29108"/>
        <label>1</label>
    </ligand>
</feature>
<evidence type="ECO:0000256" key="3">
    <source>
        <dbReference type="ARBA" id="ARBA00004613"/>
    </source>
</evidence>
<dbReference type="EMBL" id="RWGY01000039">
    <property type="protein sequence ID" value="TVU07799.1"/>
    <property type="molecule type" value="Genomic_DNA"/>
</dbReference>
<dbReference type="GO" id="GO:0042744">
    <property type="term" value="P:hydrogen peroxide catabolic process"/>
    <property type="evidence" value="ECO:0007669"/>
    <property type="project" value="UniProtKB-KW"/>
</dbReference>
<keyword evidence="10" id="KW-0376">Hydrogen peroxide</keyword>
<dbReference type="GO" id="GO:0006979">
    <property type="term" value="P:response to oxidative stress"/>
    <property type="evidence" value="ECO:0007669"/>
    <property type="project" value="InterPro"/>
</dbReference>
<dbReference type="PANTHER" id="PTHR31388">
    <property type="entry name" value="PEROXIDASE 72-RELATED"/>
    <property type="match status" value="1"/>
</dbReference>
<evidence type="ECO:0000256" key="8">
    <source>
        <dbReference type="ARBA" id="ARBA00023002"/>
    </source>
</evidence>
<dbReference type="InterPro" id="IPR000823">
    <property type="entry name" value="Peroxidase_pln"/>
</dbReference>
<evidence type="ECO:0000256" key="6">
    <source>
        <dbReference type="ARBA" id="ARBA00022723"/>
    </source>
</evidence>
<keyword evidence="14" id="KW-0732">Signal</keyword>
<name>A0A5J9T8Z6_9POAL</name>
<feature type="signal peptide" evidence="14">
    <location>
        <begin position="1"/>
        <end position="26"/>
    </location>
</feature>
<evidence type="ECO:0000313" key="17">
    <source>
        <dbReference type="Proteomes" id="UP000324897"/>
    </source>
</evidence>
<gene>
    <name evidence="16" type="ORF">EJB05_41168</name>
</gene>
<dbReference type="GO" id="GO:0140825">
    <property type="term" value="F:lactoperoxidase activity"/>
    <property type="evidence" value="ECO:0007669"/>
    <property type="project" value="UniProtKB-EC"/>
</dbReference>
<dbReference type="PANTHER" id="PTHR31388:SF99">
    <property type="entry name" value="PEROXIDASE"/>
    <property type="match status" value="1"/>
</dbReference>
<dbReference type="GO" id="GO:0005576">
    <property type="term" value="C:extracellular region"/>
    <property type="evidence" value="ECO:0007669"/>
    <property type="project" value="UniProtKB-SubCell"/>
</dbReference>
<keyword evidence="6 12" id="KW-0479">Metal-binding</keyword>
<accession>A0A5J9T8Z6</accession>
<dbReference type="Gene3D" id="1.10.520.10">
    <property type="match status" value="1"/>
</dbReference>
<evidence type="ECO:0000259" key="15">
    <source>
        <dbReference type="PROSITE" id="PS50873"/>
    </source>
</evidence>
<feature type="domain" description="Plant heme peroxidase family profile" evidence="15">
    <location>
        <begin position="29"/>
        <end position="75"/>
    </location>
</feature>
<organism evidence="16 17">
    <name type="scientific">Eragrostis curvula</name>
    <name type="common">weeping love grass</name>
    <dbReference type="NCBI Taxonomy" id="38414"/>
    <lineage>
        <taxon>Eukaryota</taxon>
        <taxon>Viridiplantae</taxon>
        <taxon>Streptophyta</taxon>
        <taxon>Embryophyta</taxon>
        <taxon>Tracheophyta</taxon>
        <taxon>Spermatophyta</taxon>
        <taxon>Magnoliopsida</taxon>
        <taxon>Liliopsida</taxon>
        <taxon>Poales</taxon>
        <taxon>Poaceae</taxon>
        <taxon>PACMAD clade</taxon>
        <taxon>Chloridoideae</taxon>
        <taxon>Eragrostideae</taxon>
        <taxon>Eragrostidinae</taxon>
        <taxon>Eragrostis</taxon>
    </lineage>
</organism>
<dbReference type="PROSITE" id="PS00436">
    <property type="entry name" value="PEROXIDASE_2"/>
    <property type="match status" value="1"/>
</dbReference>
<evidence type="ECO:0000256" key="9">
    <source>
        <dbReference type="ARBA" id="ARBA00023004"/>
    </source>
</evidence>
<dbReference type="PROSITE" id="PS50873">
    <property type="entry name" value="PEROXIDASE_4"/>
    <property type="match status" value="1"/>
</dbReference>
<dbReference type="GO" id="GO:0020037">
    <property type="term" value="F:heme binding"/>
    <property type="evidence" value="ECO:0007669"/>
    <property type="project" value="InterPro"/>
</dbReference>
<comment type="cofactor">
    <cofactor evidence="2">
        <name>heme b</name>
        <dbReference type="ChEBI" id="CHEBI:60344"/>
    </cofactor>
</comment>
<keyword evidence="8" id="KW-0560">Oxidoreductase</keyword>
<proteinExistence type="predicted"/>
<dbReference type="Gramene" id="TVU07799">
    <property type="protein sequence ID" value="TVU07799"/>
    <property type="gene ID" value="EJB05_41168"/>
</dbReference>
<evidence type="ECO:0000256" key="10">
    <source>
        <dbReference type="ARBA" id="ARBA00023324"/>
    </source>
</evidence>
<evidence type="ECO:0000256" key="14">
    <source>
        <dbReference type="SAM" id="SignalP"/>
    </source>
</evidence>
<reference evidence="16 17" key="1">
    <citation type="journal article" date="2019" name="Sci. Rep.">
        <title>A high-quality genome of Eragrostis curvula grass provides insights into Poaceae evolution and supports new strategies to enhance forage quality.</title>
        <authorList>
            <person name="Carballo J."/>
            <person name="Santos B.A.C.M."/>
            <person name="Zappacosta D."/>
            <person name="Garbus I."/>
            <person name="Selva J.P."/>
            <person name="Gallo C.A."/>
            <person name="Diaz A."/>
            <person name="Albertini E."/>
            <person name="Caccamo M."/>
            <person name="Echenique V."/>
        </authorList>
    </citation>
    <scope>NUCLEOTIDE SEQUENCE [LARGE SCALE GENOMIC DNA]</scope>
    <source>
        <strain evidence="17">cv. Victoria</strain>
        <tissue evidence="16">Leaf</tissue>
    </source>
</reference>
<feature type="site" description="Transition state stabilizer" evidence="13">
    <location>
        <position position="66"/>
    </location>
</feature>
<dbReference type="InterPro" id="IPR010255">
    <property type="entry name" value="Haem_peroxidase_sf"/>
</dbReference>
<comment type="subcellular location">
    <subcellularLocation>
        <location evidence="3">Secreted</location>
    </subcellularLocation>
</comment>
<keyword evidence="5" id="KW-0349">Heme</keyword>
<dbReference type="AlphaFoldDB" id="A0A5J9T8Z6"/>
<feature type="chain" id="PRO_5023876253" description="Plant heme peroxidase family profile domain-containing protein" evidence="14">
    <location>
        <begin position="27"/>
        <end position="100"/>
    </location>
</feature>
<evidence type="ECO:0000256" key="5">
    <source>
        <dbReference type="ARBA" id="ARBA00022617"/>
    </source>
</evidence>